<evidence type="ECO:0000313" key="2">
    <source>
        <dbReference type="EMBL" id="MAA11825.1"/>
    </source>
</evidence>
<keyword evidence="1" id="KW-0732">Signal</keyword>
<feature type="signal peptide" evidence="1">
    <location>
        <begin position="1"/>
        <end position="19"/>
    </location>
</feature>
<reference evidence="2" key="1">
    <citation type="journal article" date="2017" name="Parasit. Vectors">
        <title>Sialotranscriptomics of Rhipicephalus zambeziensis reveals intricate expression profiles of secretory proteins and suggests tight temporal transcriptional regulation during blood-feeding.</title>
        <authorList>
            <person name="de Castro M.H."/>
            <person name="de Klerk D."/>
            <person name="Pienaar R."/>
            <person name="Rees D.J.G."/>
            <person name="Mans B.J."/>
        </authorList>
    </citation>
    <scope>NUCLEOTIDE SEQUENCE</scope>
    <source>
        <tissue evidence="2">Salivary glands</tissue>
    </source>
</reference>
<feature type="chain" id="PRO_5013234223" evidence="1">
    <location>
        <begin position="20"/>
        <end position="104"/>
    </location>
</feature>
<dbReference type="InterPro" id="IPR019509">
    <property type="entry name" value="Carboxypeptidase_inhibitor_I68"/>
</dbReference>
<dbReference type="EMBL" id="GFPF01000679">
    <property type="protein sequence ID" value="MAA11825.1"/>
    <property type="molecule type" value="Transcribed_RNA"/>
</dbReference>
<organism evidence="2">
    <name type="scientific">Rhipicephalus zambeziensis</name>
    <dbReference type="NCBI Taxonomy" id="60191"/>
    <lineage>
        <taxon>Eukaryota</taxon>
        <taxon>Metazoa</taxon>
        <taxon>Ecdysozoa</taxon>
        <taxon>Arthropoda</taxon>
        <taxon>Chelicerata</taxon>
        <taxon>Arachnida</taxon>
        <taxon>Acari</taxon>
        <taxon>Parasitiformes</taxon>
        <taxon>Ixodida</taxon>
        <taxon>Ixodoidea</taxon>
        <taxon>Ixodidae</taxon>
        <taxon>Rhipicephalinae</taxon>
        <taxon>Rhipicephalus</taxon>
        <taxon>Rhipicephalus</taxon>
    </lineage>
</organism>
<dbReference type="GO" id="GO:0008191">
    <property type="term" value="F:metalloendopeptidase inhibitor activity"/>
    <property type="evidence" value="ECO:0007669"/>
    <property type="project" value="InterPro"/>
</dbReference>
<proteinExistence type="predicted"/>
<dbReference type="Pfam" id="PF10468">
    <property type="entry name" value="Inhibitor_I68"/>
    <property type="match status" value="1"/>
</dbReference>
<protein>
    <submittedName>
        <fullName evidence="2">Carboxypeptidase inhibitor</fullName>
    </submittedName>
</protein>
<dbReference type="AlphaFoldDB" id="A0A224Y530"/>
<evidence type="ECO:0000256" key="1">
    <source>
        <dbReference type="SAM" id="SignalP"/>
    </source>
</evidence>
<accession>A0A224Y530</accession>
<sequence>MVLIFLLLTMSFASNITVAFKIRKCYTTGYGCMPFNLCMANYWALRKGCGIGSVCCNLGKLNACLLAGGSCRQSCRTRMKKVKCPGLKKCCADETISYRPHRRP</sequence>
<dbReference type="Gene3D" id="3.30.1680.50">
    <property type="entry name" value="Carboxypeptidase inhibitor, N-terminal domain"/>
    <property type="match status" value="1"/>
</dbReference>
<name>A0A224Y530_9ACAR</name>